<evidence type="ECO:0000256" key="1">
    <source>
        <dbReference type="ARBA" id="ARBA00010733"/>
    </source>
</evidence>
<feature type="domain" description="SMP" evidence="4">
    <location>
        <begin position="135"/>
        <end position="178"/>
    </location>
</feature>
<accession>A0A223FWJ9</accession>
<feature type="region of interest" description="Disordered" evidence="3">
    <location>
        <begin position="1"/>
        <end position="23"/>
    </location>
</feature>
<feature type="domain" description="SMP" evidence="4">
    <location>
        <begin position="186"/>
        <end position="243"/>
    </location>
</feature>
<feature type="compositionally biased region" description="Basic and acidic residues" evidence="3">
    <location>
        <begin position="13"/>
        <end position="22"/>
    </location>
</feature>
<proteinExistence type="evidence at transcript level"/>
<name>A0A223FWJ9_BETPL</name>
<dbReference type="AlphaFoldDB" id="A0A223FWJ9"/>
<dbReference type="EMBL" id="KY038941">
    <property type="protein sequence ID" value="AST13897.1"/>
    <property type="molecule type" value="mRNA"/>
</dbReference>
<evidence type="ECO:0000259" key="4">
    <source>
        <dbReference type="Pfam" id="PF04927"/>
    </source>
</evidence>
<dbReference type="PANTHER" id="PTHR31174">
    <property type="entry name" value="SEED MATURATION FAMILY PROTEIN"/>
    <property type="match status" value="1"/>
</dbReference>
<dbReference type="InterPro" id="IPR042971">
    <property type="entry name" value="LEA_SMP"/>
</dbReference>
<evidence type="ECO:0000256" key="2">
    <source>
        <dbReference type="ARBA" id="ARBA00022737"/>
    </source>
</evidence>
<evidence type="ECO:0000313" key="5">
    <source>
        <dbReference type="EMBL" id="AST13897.1"/>
    </source>
</evidence>
<dbReference type="PANTHER" id="PTHR31174:SF7">
    <property type="entry name" value="LATE EMBRYOGENESIS ABUNDANT PROTEIN 31-RELATED"/>
    <property type="match status" value="1"/>
</dbReference>
<feature type="domain" description="SMP" evidence="4">
    <location>
        <begin position="21"/>
        <end position="76"/>
    </location>
</feature>
<protein>
    <submittedName>
        <fullName evidence="5">Late embryogenisis abundant protein 12</fullName>
    </submittedName>
</protein>
<feature type="compositionally biased region" description="Low complexity" evidence="3">
    <location>
        <begin position="1"/>
        <end position="10"/>
    </location>
</feature>
<organism evidence="5">
    <name type="scientific">Betula platyphylla</name>
    <name type="common">Asian white birch</name>
    <dbReference type="NCBI Taxonomy" id="78630"/>
    <lineage>
        <taxon>Eukaryota</taxon>
        <taxon>Viridiplantae</taxon>
        <taxon>Streptophyta</taxon>
        <taxon>Embryophyta</taxon>
        <taxon>Tracheophyta</taxon>
        <taxon>Spermatophyta</taxon>
        <taxon>Magnoliopsida</taxon>
        <taxon>eudicotyledons</taxon>
        <taxon>Gunneridae</taxon>
        <taxon>Pentapetalae</taxon>
        <taxon>rosids</taxon>
        <taxon>fabids</taxon>
        <taxon>Fagales</taxon>
        <taxon>Betulaceae</taxon>
        <taxon>Betula</taxon>
    </lineage>
</organism>
<comment type="similarity">
    <text evidence="1">Belongs to the LEA type SMP family.</text>
</comment>
<gene>
    <name evidence="5" type="primary">LEA12</name>
</gene>
<dbReference type="Pfam" id="PF04927">
    <property type="entry name" value="SMP"/>
    <property type="match status" value="3"/>
</dbReference>
<evidence type="ECO:0000256" key="3">
    <source>
        <dbReference type="SAM" id="MobiDB-lite"/>
    </source>
</evidence>
<dbReference type="InterPro" id="IPR007011">
    <property type="entry name" value="LEA_SMP_dom"/>
</dbReference>
<sequence>MNQEQEQQQQRSPLDEKEDPIKFGDVFNVSGDLASKPIAPQDAAMMQTAENMVLGQTQKGGPAAVMQSAATRNERAGLVGHRDFTDVAGEQGVNVTETDSPGRRVITESVAGQVVREYVQPMPVEQTAVDVIQQRNKAVDQSDASAIQAAEVRATGVNVITPGGLASTAQSAAIYNARIHRDEDKIKLRDVLTGATSKLPADKAATPQDAEGVVNAELRNNPNQVTHPGGVAASVSAAARLNDNIND</sequence>
<keyword evidence="2" id="KW-0677">Repeat</keyword>
<reference evidence="5" key="1">
    <citation type="journal article" date="2017" name="Mol. Plant Breed.">
        <title>Cloning and Identification of the LEA Genes from Betula platyphylla Suk. in Response to Salt Stress.</title>
        <authorList>
            <person name="Mijiti M."/>
            <person name="Wang Y."/>
        </authorList>
    </citation>
    <scope>NUCLEOTIDE SEQUENCE</scope>
</reference>